<gene>
    <name evidence="1" type="ORF">M5W82_23355</name>
</gene>
<accession>A0ABT4EZ99</accession>
<organism evidence="1 2">
    <name type="scientific">Lysinibacillus xylanilyticus</name>
    <dbReference type="NCBI Taxonomy" id="582475"/>
    <lineage>
        <taxon>Bacteria</taxon>
        <taxon>Bacillati</taxon>
        <taxon>Bacillota</taxon>
        <taxon>Bacilli</taxon>
        <taxon>Bacillales</taxon>
        <taxon>Bacillaceae</taxon>
        <taxon>Lysinibacillus</taxon>
    </lineage>
</organism>
<dbReference type="Proteomes" id="UP001527052">
    <property type="component" value="Unassembled WGS sequence"/>
</dbReference>
<evidence type="ECO:0000313" key="1">
    <source>
        <dbReference type="EMBL" id="MCY9549816.1"/>
    </source>
</evidence>
<protein>
    <recommendedName>
        <fullName evidence="3">Integrase</fullName>
    </recommendedName>
</protein>
<reference evidence="1 2" key="1">
    <citation type="submission" date="2022-05" db="EMBL/GenBank/DDBJ databases">
        <title>Genome Sequencing of Bee-Associated Microbes.</title>
        <authorList>
            <person name="Dunlap C."/>
        </authorList>
    </citation>
    <scope>NUCLEOTIDE SEQUENCE [LARGE SCALE GENOMIC DNA]</scope>
    <source>
        <strain evidence="1 2">NRRL BD-083</strain>
    </source>
</reference>
<keyword evidence="2" id="KW-1185">Reference proteome</keyword>
<dbReference type="EMBL" id="JAMDLZ010000056">
    <property type="protein sequence ID" value="MCY9549816.1"/>
    <property type="molecule type" value="Genomic_DNA"/>
</dbReference>
<dbReference type="RefSeq" id="WP_268639712.1">
    <property type="nucleotide sequence ID" value="NZ_JAMDLZ010000056.1"/>
</dbReference>
<evidence type="ECO:0000313" key="2">
    <source>
        <dbReference type="Proteomes" id="UP001527052"/>
    </source>
</evidence>
<sequence length="72" mass="8401">MGIVDGKRIRPEYSATAEGAHTKAEAILRRKILEYENAGTVFKPQEITLQDFLSFWMEEYVDLKLEPNTYYN</sequence>
<proteinExistence type="predicted"/>
<comment type="caution">
    <text evidence="1">The sequence shown here is derived from an EMBL/GenBank/DDBJ whole genome shotgun (WGS) entry which is preliminary data.</text>
</comment>
<evidence type="ECO:0008006" key="3">
    <source>
        <dbReference type="Google" id="ProtNLM"/>
    </source>
</evidence>
<name>A0ABT4EZ99_9BACI</name>